<dbReference type="InterPro" id="IPR036412">
    <property type="entry name" value="HAD-like_sf"/>
</dbReference>
<evidence type="ECO:0000313" key="5">
    <source>
        <dbReference type="EMBL" id="ASJ56402.1"/>
    </source>
</evidence>
<dbReference type="AlphaFoldDB" id="A0A220MN61"/>
<dbReference type="GO" id="GO:0016791">
    <property type="term" value="F:phosphatase activity"/>
    <property type="evidence" value="ECO:0007669"/>
    <property type="project" value="TreeGrafter"/>
</dbReference>
<protein>
    <recommendedName>
        <fullName evidence="1">Acid sugar phosphatase</fullName>
        <ecNumber evidence="1">3.1.3.-</ecNumber>
    </recommendedName>
</protein>
<evidence type="ECO:0000256" key="1">
    <source>
        <dbReference type="PIRNR" id="PIRNR000915"/>
    </source>
</evidence>
<dbReference type="PANTHER" id="PTHR19288">
    <property type="entry name" value="4-NITROPHENYLPHOSPHATASE-RELATED"/>
    <property type="match status" value="1"/>
</dbReference>
<dbReference type="Pfam" id="PF13344">
    <property type="entry name" value="Hydrolase_6"/>
    <property type="match status" value="1"/>
</dbReference>
<gene>
    <name evidence="5" type="ORF">BP422_24240</name>
</gene>
<feature type="active site" description="Proton donor" evidence="2">
    <location>
        <position position="15"/>
    </location>
</feature>
<dbReference type="SUPFAM" id="SSF56784">
    <property type="entry name" value="HAD-like"/>
    <property type="match status" value="1"/>
</dbReference>
<dbReference type="InterPro" id="IPR006357">
    <property type="entry name" value="HAD-SF_hydro_IIA"/>
</dbReference>
<proteinExistence type="inferred from homology"/>
<dbReference type="Gene3D" id="3.40.50.1000">
    <property type="entry name" value="HAD superfamily/HAD-like"/>
    <property type="match status" value="2"/>
</dbReference>
<feature type="binding site" evidence="4">
    <location>
        <position position="212"/>
    </location>
    <ligand>
        <name>Mg(2+)</name>
        <dbReference type="ChEBI" id="CHEBI:18420"/>
    </ligand>
</feature>
<name>A0A220MN61_9BACL</name>
<dbReference type="InterPro" id="IPR023214">
    <property type="entry name" value="HAD_sf"/>
</dbReference>
<feature type="binding site" evidence="4">
    <location>
        <position position="15"/>
    </location>
    <ligand>
        <name>Mg(2+)</name>
        <dbReference type="ChEBI" id="CHEBI:18420"/>
    </ligand>
</feature>
<accession>A0A220MN61</accession>
<dbReference type="KEGG" id="bfm:BP422_24240"/>
<evidence type="ECO:0000313" key="6">
    <source>
        <dbReference type="Proteomes" id="UP000197781"/>
    </source>
</evidence>
<dbReference type="EC" id="3.1.3.-" evidence="1"/>
<dbReference type="Pfam" id="PF13242">
    <property type="entry name" value="Hydrolase_like"/>
    <property type="match status" value="1"/>
</dbReference>
<comment type="similarity">
    <text evidence="1">Belongs to the HAD-like hydrolase superfamily. NagD family.</text>
</comment>
<reference evidence="5 6" key="1">
    <citation type="submission" date="2016-11" db="EMBL/GenBank/DDBJ databases">
        <authorList>
            <person name="Jaros S."/>
            <person name="Januszkiewicz K."/>
            <person name="Wedrychowicz H."/>
        </authorList>
    </citation>
    <scope>NUCLEOTIDE SEQUENCE [LARGE SCALE GENOMIC DNA]</scope>
    <source>
        <strain evidence="5 6">NF2</strain>
    </source>
</reference>
<evidence type="ECO:0000256" key="3">
    <source>
        <dbReference type="PIRSR" id="PIRSR000915-2"/>
    </source>
</evidence>
<dbReference type="Proteomes" id="UP000197781">
    <property type="component" value="Chromosome"/>
</dbReference>
<comment type="cofactor">
    <cofactor evidence="4">
        <name>Mg(2+)</name>
        <dbReference type="ChEBI" id="CHEBI:18420"/>
    </cofactor>
    <text evidence="4">Divalent metal ions. Mg(2+) is the most effective.</text>
</comment>
<comment type="function">
    <text evidence="1">Catalyzes the dephosphorylation of 2-6 carbon acid sugars in vitro.</text>
</comment>
<dbReference type="EMBL" id="CP018145">
    <property type="protein sequence ID" value="ASJ56402.1"/>
    <property type="molecule type" value="Genomic_DNA"/>
</dbReference>
<evidence type="ECO:0000256" key="2">
    <source>
        <dbReference type="PIRSR" id="PIRSR000915-1"/>
    </source>
</evidence>
<feature type="binding site" evidence="3">
    <location>
        <position position="187"/>
    </location>
    <ligand>
        <name>substrate</name>
    </ligand>
</feature>
<dbReference type="GO" id="GO:0005737">
    <property type="term" value="C:cytoplasm"/>
    <property type="evidence" value="ECO:0007669"/>
    <property type="project" value="TreeGrafter"/>
</dbReference>
<dbReference type="PIRSF" id="PIRSF000915">
    <property type="entry name" value="PGP-type_phosphatase"/>
    <property type="match status" value="1"/>
</dbReference>
<feature type="active site" description="Nucleophile" evidence="2">
    <location>
        <position position="13"/>
    </location>
</feature>
<organism evidence="5 6">
    <name type="scientific">Brevibacillus formosus</name>
    <dbReference type="NCBI Taxonomy" id="54913"/>
    <lineage>
        <taxon>Bacteria</taxon>
        <taxon>Bacillati</taxon>
        <taxon>Bacillota</taxon>
        <taxon>Bacilli</taxon>
        <taxon>Bacillales</taxon>
        <taxon>Paenibacillaceae</taxon>
        <taxon>Brevibacillus</taxon>
    </lineage>
</organism>
<dbReference type="RefSeq" id="WP_088909976.1">
    <property type="nucleotide sequence ID" value="NZ_CP018145.1"/>
</dbReference>
<sequence length="262" mass="28873">MLDTARYDAYFFDLDGTIFLGNELLPGVEKTLATLREKQKKIMFLTNTTVQTRTACQTRLQNLGLTARREEIMTAAYAAGLYLQENAEQARVLIVGEPALEEEIASFHIKQVQDAKEATHVLVGMDRGFTYEKLQQAADAVRKGAHLIVANPDPVCPVPGGAIPDTWALARAIETAGGASVWAMTGKPSRYYAEQVFQQLQVQPERCVMVGDRLETDILLGKNSGMKTALVMTGVTTSRELEATEIQPDYILSTMEAMVQVE</sequence>
<keyword evidence="1 4" id="KW-0460">Magnesium</keyword>
<keyword evidence="1 4" id="KW-0479">Metal-binding</keyword>
<dbReference type="PANTHER" id="PTHR19288:SF46">
    <property type="entry name" value="HALOACID DEHALOGENASE-LIKE HYDROLASE DOMAIN-CONTAINING PROTEIN 2"/>
    <property type="match status" value="1"/>
</dbReference>
<dbReference type="GO" id="GO:0046872">
    <property type="term" value="F:metal ion binding"/>
    <property type="evidence" value="ECO:0007669"/>
    <property type="project" value="UniProtKB-KW"/>
</dbReference>
<feature type="binding site" evidence="4">
    <location>
        <position position="13"/>
    </location>
    <ligand>
        <name>Mg(2+)</name>
        <dbReference type="ChEBI" id="CHEBI:18420"/>
    </ligand>
</feature>
<evidence type="ECO:0000256" key="4">
    <source>
        <dbReference type="PIRSR" id="PIRSR000915-3"/>
    </source>
</evidence>
<dbReference type="NCBIfam" id="TIGR01460">
    <property type="entry name" value="HAD-SF-IIA"/>
    <property type="match status" value="1"/>
</dbReference>